<comment type="caution">
    <text evidence="4">The sequence shown here is derived from an EMBL/GenBank/DDBJ whole genome shotgun (WGS) entry which is preliminary data.</text>
</comment>
<evidence type="ECO:0000313" key="4">
    <source>
        <dbReference type="EMBL" id="RAL51485.1"/>
    </source>
</evidence>
<keyword evidence="1" id="KW-0677">Repeat</keyword>
<protein>
    <recommendedName>
        <fullName evidence="6">Pentatricopeptide repeat-containing protein</fullName>
    </recommendedName>
</protein>
<dbReference type="Pfam" id="PF01535">
    <property type="entry name" value="PPR"/>
    <property type="match status" value="1"/>
</dbReference>
<proteinExistence type="predicted"/>
<organism evidence="4 5">
    <name type="scientific">Cuscuta australis</name>
    <dbReference type="NCBI Taxonomy" id="267555"/>
    <lineage>
        <taxon>Eukaryota</taxon>
        <taxon>Viridiplantae</taxon>
        <taxon>Streptophyta</taxon>
        <taxon>Embryophyta</taxon>
        <taxon>Tracheophyta</taxon>
        <taxon>Spermatophyta</taxon>
        <taxon>Magnoliopsida</taxon>
        <taxon>eudicotyledons</taxon>
        <taxon>Gunneridae</taxon>
        <taxon>Pentapetalae</taxon>
        <taxon>asterids</taxon>
        <taxon>lamiids</taxon>
        <taxon>Solanales</taxon>
        <taxon>Convolvulaceae</taxon>
        <taxon>Cuscuteae</taxon>
        <taxon>Cuscuta</taxon>
        <taxon>Cuscuta subgen. Grammica</taxon>
        <taxon>Cuscuta sect. Cleistogrammica</taxon>
    </lineage>
</organism>
<feature type="coiled-coil region" evidence="3">
    <location>
        <begin position="7"/>
        <end position="55"/>
    </location>
</feature>
<dbReference type="NCBIfam" id="TIGR00756">
    <property type="entry name" value="PPR"/>
    <property type="match status" value="1"/>
</dbReference>
<dbReference type="Proteomes" id="UP000249390">
    <property type="component" value="Unassembled WGS sequence"/>
</dbReference>
<evidence type="ECO:0000313" key="5">
    <source>
        <dbReference type="Proteomes" id="UP000249390"/>
    </source>
</evidence>
<dbReference type="AlphaFoldDB" id="A0A328E0H3"/>
<dbReference type="GO" id="GO:0003729">
    <property type="term" value="F:mRNA binding"/>
    <property type="evidence" value="ECO:0007669"/>
    <property type="project" value="TreeGrafter"/>
</dbReference>
<accession>A0A328E0H3</accession>
<dbReference type="InterPro" id="IPR011990">
    <property type="entry name" value="TPR-like_helical_dom_sf"/>
</dbReference>
<keyword evidence="5" id="KW-1185">Reference proteome</keyword>
<dbReference type="PANTHER" id="PTHR47932">
    <property type="entry name" value="ATPASE EXPRESSION PROTEIN 3"/>
    <property type="match status" value="1"/>
</dbReference>
<evidence type="ECO:0000256" key="1">
    <source>
        <dbReference type="ARBA" id="ARBA00022737"/>
    </source>
</evidence>
<gene>
    <name evidence="4" type="ORF">DM860_010987</name>
</gene>
<evidence type="ECO:0008006" key="6">
    <source>
        <dbReference type="Google" id="ProtNLM"/>
    </source>
</evidence>
<dbReference type="InterPro" id="IPR002885">
    <property type="entry name" value="PPR_rpt"/>
</dbReference>
<feature type="repeat" description="PPR" evidence="2">
    <location>
        <begin position="155"/>
        <end position="189"/>
    </location>
</feature>
<evidence type="ECO:0000256" key="2">
    <source>
        <dbReference type="PROSITE-ProRule" id="PRU00708"/>
    </source>
</evidence>
<evidence type="ECO:0000256" key="3">
    <source>
        <dbReference type="SAM" id="Coils"/>
    </source>
</evidence>
<keyword evidence="3" id="KW-0175">Coiled coil</keyword>
<sequence>MEEAGDVSKLKKEILALRESKEKVDEMLSEVSLRASILEKRVKNLLAKKAEFELQREKQKHIAPHTCLMIATLETKPLPASSRRHLAPPSASPRASMANPTMLMQLHPVSSHKTPRLFLPVTSNPFLFKGLCMDGHIEEAHKVVDRVGGNGGISNDECNSCLVLSLFRAGKVKEAEFVFRRMLARGLKSDTISYETMMKWMCSEGRNLDV</sequence>
<dbReference type="EMBL" id="NQVE01000050">
    <property type="protein sequence ID" value="RAL51485.1"/>
    <property type="molecule type" value="Genomic_DNA"/>
</dbReference>
<dbReference type="PANTHER" id="PTHR47932:SF2">
    <property type="entry name" value="OS10G0484300 PROTEIN"/>
    <property type="match status" value="1"/>
</dbReference>
<reference evidence="4 5" key="1">
    <citation type="submission" date="2018-06" db="EMBL/GenBank/DDBJ databases">
        <title>The Genome of Cuscuta australis (Dodder) Provides Insight into the Evolution of Plant Parasitism.</title>
        <authorList>
            <person name="Liu H."/>
        </authorList>
    </citation>
    <scope>NUCLEOTIDE SEQUENCE [LARGE SCALE GENOMIC DNA]</scope>
    <source>
        <strain evidence="5">cv. Yunnan</strain>
        <tissue evidence="4">Vines</tissue>
    </source>
</reference>
<dbReference type="PROSITE" id="PS51375">
    <property type="entry name" value="PPR"/>
    <property type="match status" value="1"/>
</dbReference>
<dbReference type="Gene3D" id="1.25.40.10">
    <property type="entry name" value="Tetratricopeptide repeat domain"/>
    <property type="match status" value="1"/>
</dbReference>
<name>A0A328E0H3_9ASTE</name>